<keyword evidence="4" id="KW-1185">Reference proteome</keyword>
<dbReference type="Gene3D" id="1.10.8.60">
    <property type="match status" value="1"/>
</dbReference>
<dbReference type="InterPro" id="IPR036390">
    <property type="entry name" value="WH_DNA-bd_sf"/>
</dbReference>
<dbReference type="Pfam" id="PF01637">
    <property type="entry name" value="ATPase_2"/>
    <property type="match status" value="1"/>
</dbReference>
<evidence type="ECO:0000259" key="1">
    <source>
        <dbReference type="Pfam" id="PF01637"/>
    </source>
</evidence>
<dbReference type="InterPro" id="IPR011579">
    <property type="entry name" value="ATPase_dom"/>
</dbReference>
<organism evidence="2 4">
    <name type="scientific">Sulfodiicoccus acidiphilus</name>
    <dbReference type="NCBI Taxonomy" id="1670455"/>
    <lineage>
        <taxon>Archaea</taxon>
        <taxon>Thermoproteota</taxon>
        <taxon>Thermoprotei</taxon>
        <taxon>Sulfolobales</taxon>
        <taxon>Sulfolobaceae</taxon>
        <taxon>Sulfodiicoccus</taxon>
    </lineage>
</organism>
<evidence type="ECO:0000313" key="4">
    <source>
        <dbReference type="Proteomes" id="UP000276741"/>
    </source>
</evidence>
<sequence>MIFDVKPKEDMRELLFRENEARKLKELVEKGVWVVVLGPRMVGKTSLIKVTSRGFRSIYVNLWGARGLNDLLERLVRGVPQDSLGKRILSSIDSLTLGPLPNATLKNRTRVIVDILGELGRRGKIVVILDEVQELKSATKPLWDLLSYIFYTFPDISFIFSGSMTGLIRVILSPPEGSPLVGRKPVKVELSPFTDSQSREFLRRGFEEVGMQISDEVEEITAELDGVPGWLTLYGYLRVHQGVGHREALEETKVEACKVLRESFSHFLEDKRNREVYFQVIRRLPGRWSEIRKGLNVSDEVLNQSLKSLQDWFFVKKINEVYDVHDRMIRYCALNDLLG</sequence>
<reference evidence="2" key="3">
    <citation type="journal article" date="2019" name="BMC Res. Notes">
        <title>Complete genome sequence of the Sulfodiicoccus acidiphilus strain HS-1T, the first crenarchaeon that lacks polB3, isolated from an acidic hot spring in Ohwaku-dani, Hakone, Japan.</title>
        <authorList>
            <person name="Sakai H.D."/>
            <person name="Kurosawa N."/>
        </authorList>
    </citation>
    <scope>NUCLEOTIDE SEQUENCE</scope>
    <source>
        <strain evidence="2">HS-1</strain>
    </source>
</reference>
<dbReference type="Proteomes" id="UP000276741">
    <property type="component" value="Chromosome"/>
</dbReference>
<dbReference type="InterPro" id="IPR027417">
    <property type="entry name" value="P-loop_NTPase"/>
</dbReference>
<dbReference type="Gene3D" id="1.10.10.10">
    <property type="entry name" value="Winged helix-like DNA-binding domain superfamily/Winged helix DNA-binding domain"/>
    <property type="match status" value="1"/>
</dbReference>
<dbReference type="SUPFAM" id="SSF52540">
    <property type="entry name" value="P-loop containing nucleoside triphosphate hydrolases"/>
    <property type="match status" value="1"/>
</dbReference>
<dbReference type="PANTHER" id="PTHR34301:SF8">
    <property type="entry name" value="ATPASE DOMAIN-CONTAINING PROTEIN"/>
    <property type="match status" value="1"/>
</dbReference>
<protein>
    <recommendedName>
        <fullName evidence="1">ATPase domain-containing protein</fullName>
    </recommendedName>
</protein>
<dbReference type="EMBL" id="BMQS01000003">
    <property type="protein sequence ID" value="GGT89297.1"/>
    <property type="molecule type" value="Genomic_DNA"/>
</dbReference>
<dbReference type="AlphaFoldDB" id="A0A348B544"/>
<dbReference type="RefSeq" id="WP_126450424.1">
    <property type="nucleotide sequence ID" value="NZ_AP018553.1"/>
</dbReference>
<dbReference type="SUPFAM" id="SSF46785">
    <property type="entry name" value="Winged helix' DNA-binding domain"/>
    <property type="match status" value="1"/>
</dbReference>
<reference evidence="3" key="4">
    <citation type="submission" date="2020-09" db="EMBL/GenBank/DDBJ databases">
        <authorList>
            <person name="Sun Q."/>
            <person name="Ohkuma M."/>
        </authorList>
    </citation>
    <scope>NUCLEOTIDE SEQUENCE</scope>
    <source>
        <strain evidence="3">JCM 31740</strain>
    </source>
</reference>
<dbReference type="EMBL" id="AP018553">
    <property type="protein sequence ID" value="BBD73296.1"/>
    <property type="molecule type" value="Genomic_DNA"/>
</dbReference>
<evidence type="ECO:0000313" key="3">
    <source>
        <dbReference type="EMBL" id="GGT89297.1"/>
    </source>
</evidence>
<name>A0A348B544_9CREN</name>
<feature type="domain" description="ATPase" evidence="1">
    <location>
        <begin position="17"/>
        <end position="231"/>
    </location>
</feature>
<dbReference type="KEGG" id="sacd:HS1genome_1685"/>
<reference evidence="3" key="1">
    <citation type="journal article" date="2014" name="Int. J. Syst. Evol. Microbiol.">
        <title>Complete genome sequence of Corynebacterium casei LMG S-19264T (=DSM 44701T), isolated from a smear-ripened cheese.</title>
        <authorList>
            <consortium name="US DOE Joint Genome Institute (JGI-PGF)"/>
            <person name="Walter F."/>
            <person name="Albersmeier A."/>
            <person name="Kalinowski J."/>
            <person name="Ruckert C."/>
        </authorList>
    </citation>
    <scope>NUCLEOTIDE SEQUENCE</scope>
    <source>
        <strain evidence="3">JCM 31740</strain>
    </source>
</reference>
<dbReference type="Gene3D" id="3.40.50.300">
    <property type="entry name" value="P-loop containing nucleotide triphosphate hydrolases"/>
    <property type="match status" value="1"/>
</dbReference>
<proteinExistence type="predicted"/>
<dbReference type="InterPro" id="IPR036388">
    <property type="entry name" value="WH-like_DNA-bd_sf"/>
</dbReference>
<dbReference type="OrthoDB" id="132045at2157"/>
<dbReference type="GeneID" id="38667175"/>
<dbReference type="PANTHER" id="PTHR34301">
    <property type="entry name" value="DNA-BINDING PROTEIN-RELATED"/>
    <property type="match status" value="1"/>
</dbReference>
<reference evidence="4" key="2">
    <citation type="submission" date="2018-04" db="EMBL/GenBank/DDBJ databases">
        <title>Complete genome sequence of Sulfodiicoccus acidiphilus strain HS-1.</title>
        <authorList>
            <person name="Sakai H.D."/>
            <person name="Kurosawa N."/>
        </authorList>
    </citation>
    <scope>NUCLEOTIDE SEQUENCE [LARGE SCALE GENOMIC DNA]</scope>
    <source>
        <strain evidence="4">HS-1</strain>
    </source>
</reference>
<evidence type="ECO:0000313" key="2">
    <source>
        <dbReference type="EMBL" id="BBD73296.1"/>
    </source>
</evidence>
<accession>A0A348B544</accession>
<dbReference type="Proteomes" id="UP000616143">
    <property type="component" value="Unassembled WGS sequence"/>
</dbReference>
<gene>
    <name evidence="3" type="ORF">GCM10007116_03930</name>
    <name evidence="2" type="ORF">HS1genome_1685</name>
</gene>
<dbReference type="GO" id="GO:0005524">
    <property type="term" value="F:ATP binding"/>
    <property type="evidence" value="ECO:0007669"/>
    <property type="project" value="InterPro"/>
</dbReference>